<feature type="binding site" evidence="7">
    <location>
        <position position="531"/>
    </location>
    <ligand>
        <name>Mg(2+)</name>
        <dbReference type="ChEBI" id="CHEBI:18420"/>
    </ligand>
</feature>
<evidence type="ECO:0000256" key="6">
    <source>
        <dbReference type="ARBA" id="ARBA00048552"/>
    </source>
</evidence>
<evidence type="ECO:0000256" key="7">
    <source>
        <dbReference type="HAMAP-Rule" id="MF_01322"/>
    </source>
</evidence>
<evidence type="ECO:0000256" key="1">
    <source>
        <dbReference type="ARBA" id="ARBA00022478"/>
    </source>
</evidence>
<dbReference type="InterPro" id="IPR006592">
    <property type="entry name" value="RNA_pol_N"/>
</dbReference>
<dbReference type="Gene3D" id="1.10.40.90">
    <property type="match status" value="1"/>
</dbReference>
<proteinExistence type="inferred from homology"/>
<dbReference type="PANTHER" id="PTHR19376">
    <property type="entry name" value="DNA-DIRECTED RNA POLYMERASE"/>
    <property type="match status" value="1"/>
</dbReference>
<comment type="similarity">
    <text evidence="7 8">Belongs to the RNA polymerase beta' chain family.</text>
</comment>
<keyword evidence="9" id="KW-0175">Coiled coil</keyword>
<accession>A0A1F7UJJ5</accession>
<keyword evidence="7" id="KW-0862">Zinc</keyword>
<dbReference type="NCBIfam" id="TIGR02386">
    <property type="entry name" value="rpoC_TIGR"/>
    <property type="match status" value="1"/>
</dbReference>
<dbReference type="GO" id="GO:0000287">
    <property type="term" value="F:magnesium ion binding"/>
    <property type="evidence" value="ECO:0007669"/>
    <property type="project" value="UniProtKB-UniRule"/>
</dbReference>
<dbReference type="Pfam" id="PF05000">
    <property type="entry name" value="RNA_pol_Rpb1_4"/>
    <property type="match status" value="1"/>
</dbReference>
<feature type="binding site" evidence="7">
    <location>
        <position position="79"/>
    </location>
    <ligand>
        <name>Zn(2+)</name>
        <dbReference type="ChEBI" id="CHEBI:29105"/>
        <label>1</label>
    </ligand>
</feature>
<dbReference type="EC" id="2.7.7.6" evidence="7"/>
<dbReference type="STRING" id="1802397.A3J43_03005"/>
<dbReference type="Pfam" id="PF00623">
    <property type="entry name" value="RNA_pol_Rpb1_2"/>
    <property type="match status" value="1"/>
</dbReference>
<keyword evidence="3 7" id="KW-0548">Nucleotidyltransferase</keyword>
<dbReference type="Gene3D" id="2.40.50.100">
    <property type="match status" value="2"/>
</dbReference>
<dbReference type="GO" id="GO:0000428">
    <property type="term" value="C:DNA-directed RNA polymerase complex"/>
    <property type="evidence" value="ECO:0007669"/>
    <property type="project" value="UniProtKB-KW"/>
</dbReference>
<comment type="caution">
    <text evidence="11">The sequence shown here is derived from an EMBL/GenBank/DDBJ whole genome shotgun (WGS) entry which is preliminary data.</text>
</comment>
<comment type="cofactor">
    <cofactor evidence="7">
        <name>Mg(2+)</name>
        <dbReference type="ChEBI" id="CHEBI:18420"/>
    </cofactor>
    <text evidence="7">Binds 1 Mg(2+) ion per subunit.</text>
</comment>
<dbReference type="GO" id="GO:0008270">
    <property type="term" value="F:zinc ion binding"/>
    <property type="evidence" value="ECO:0007669"/>
    <property type="project" value="UniProtKB-UniRule"/>
</dbReference>
<keyword evidence="1 7" id="KW-0240">DNA-directed RNA polymerase</keyword>
<evidence type="ECO:0000256" key="5">
    <source>
        <dbReference type="ARBA" id="ARBA00023163"/>
    </source>
</evidence>
<evidence type="ECO:0000256" key="2">
    <source>
        <dbReference type="ARBA" id="ARBA00022679"/>
    </source>
</evidence>
<dbReference type="Gene3D" id="4.10.860.120">
    <property type="entry name" value="RNA polymerase II, clamp domain"/>
    <property type="match status" value="1"/>
</dbReference>
<feature type="binding site" evidence="7">
    <location>
        <position position="935"/>
    </location>
    <ligand>
        <name>Zn(2+)</name>
        <dbReference type="ChEBI" id="CHEBI:29105"/>
        <label>2</label>
    </ligand>
</feature>
<dbReference type="CDD" id="cd01609">
    <property type="entry name" value="RNAP_beta'_N"/>
    <property type="match status" value="1"/>
</dbReference>
<evidence type="ECO:0000313" key="12">
    <source>
        <dbReference type="Proteomes" id="UP000176604"/>
    </source>
</evidence>
<comment type="function">
    <text evidence="7 8">DNA-dependent RNA polymerase catalyzes the transcription of DNA into RNA using the four ribonucleoside triphosphates as substrates.</text>
</comment>
<feature type="binding site" evidence="7">
    <location>
        <position position="855"/>
    </location>
    <ligand>
        <name>Zn(2+)</name>
        <dbReference type="ChEBI" id="CHEBI:29105"/>
        <label>2</label>
    </ligand>
</feature>
<dbReference type="GO" id="GO:0003677">
    <property type="term" value="F:DNA binding"/>
    <property type="evidence" value="ECO:0007669"/>
    <property type="project" value="UniProtKB-UniRule"/>
</dbReference>
<feature type="binding site" evidence="7">
    <location>
        <position position="66"/>
    </location>
    <ligand>
        <name>Zn(2+)</name>
        <dbReference type="ChEBI" id="CHEBI:29105"/>
        <label>1</label>
    </ligand>
</feature>
<dbReference type="SUPFAM" id="SSF64484">
    <property type="entry name" value="beta and beta-prime subunits of DNA dependent RNA-polymerase"/>
    <property type="match status" value="1"/>
</dbReference>
<comment type="catalytic activity">
    <reaction evidence="6 7 8">
        <text>RNA(n) + a ribonucleoside 5'-triphosphate = RNA(n+1) + diphosphate</text>
        <dbReference type="Rhea" id="RHEA:21248"/>
        <dbReference type="Rhea" id="RHEA-COMP:14527"/>
        <dbReference type="Rhea" id="RHEA-COMP:17342"/>
        <dbReference type="ChEBI" id="CHEBI:33019"/>
        <dbReference type="ChEBI" id="CHEBI:61557"/>
        <dbReference type="ChEBI" id="CHEBI:140395"/>
        <dbReference type="EC" id="2.7.7.6"/>
    </reaction>
</comment>
<dbReference type="Proteomes" id="UP000176604">
    <property type="component" value="Unassembled WGS sequence"/>
</dbReference>
<dbReference type="Gene3D" id="1.10.132.30">
    <property type="match status" value="1"/>
</dbReference>
<dbReference type="GO" id="GO:0006351">
    <property type="term" value="P:DNA-templated transcription"/>
    <property type="evidence" value="ECO:0007669"/>
    <property type="project" value="UniProtKB-UniRule"/>
</dbReference>
<keyword evidence="4 7" id="KW-0479">Metal-binding</keyword>
<dbReference type="InterPro" id="IPR007083">
    <property type="entry name" value="RNA_pol_Rpb1_4"/>
</dbReference>
<dbReference type="EMBL" id="MGEF01000049">
    <property type="protein sequence ID" value="OGL77904.1"/>
    <property type="molecule type" value="Genomic_DNA"/>
</dbReference>
<dbReference type="InterPro" id="IPR007066">
    <property type="entry name" value="RNA_pol_Rpb1_3"/>
</dbReference>
<protein>
    <recommendedName>
        <fullName evidence="7">DNA-directed RNA polymerase subunit beta'</fullName>
        <shortName evidence="7">RNAP subunit beta'</shortName>
        <ecNumber evidence="7">2.7.7.6</ecNumber>
    </recommendedName>
    <alternativeName>
        <fullName evidence="7">RNA polymerase subunit beta'</fullName>
    </alternativeName>
    <alternativeName>
        <fullName evidence="7">Transcriptase subunit beta'</fullName>
    </alternativeName>
</protein>
<dbReference type="Gene3D" id="2.40.40.20">
    <property type="match status" value="1"/>
</dbReference>
<keyword evidence="2 7" id="KW-0808">Transferase</keyword>
<dbReference type="InterPro" id="IPR012754">
    <property type="entry name" value="DNA-dir_RpoC_beta_prime_bact"/>
</dbReference>
<feature type="binding site" evidence="7">
    <location>
        <position position="64"/>
    </location>
    <ligand>
        <name>Zn(2+)</name>
        <dbReference type="ChEBI" id="CHEBI:29105"/>
        <label>1</label>
    </ligand>
</feature>
<evidence type="ECO:0000259" key="10">
    <source>
        <dbReference type="SMART" id="SM00663"/>
    </source>
</evidence>
<evidence type="ECO:0000256" key="8">
    <source>
        <dbReference type="RuleBase" id="RU004279"/>
    </source>
</evidence>
<dbReference type="InterPro" id="IPR038120">
    <property type="entry name" value="Rpb1_funnel_sf"/>
</dbReference>
<dbReference type="Gene3D" id="1.10.1790.20">
    <property type="match status" value="2"/>
</dbReference>
<feature type="domain" description="RNA polymerase N-terminal" evidence="10">
    <location>
        <begin position="299"/>
        <end position="581"/>
    </location>
</feature>
<name>A0A1F7UJJ5_9BACT</name>
<feature type="binding site" evidence="7">
    <location>
        <position position="529"/>
    </location>
    <ligand>
        <name>Mg(2+)</name>
        <dbReference type="ChEBI" id="CHEBI:18420"/>
    </ligand>
</feature>
<feature type="binding site" evidence="7">
    <location>
        <position position="938"/>
    </location>
    <ligand>
        <name>Zn(2+)</name>
        <dbReference type="ChEBI" id="CHEBI:29105"/>
        <label>2</label>
    </ligand>
</feature>
<evidence type="ECO:0000256" key="9">
    <source>
        <dbReference type="SAM" id="Coils"/>
    </source>
</evidence>
<dbReference type="InterPro" id="IPR045867">
    <property type="entry name" value="DNA-dir_RpoC_beta_prime"/>
</dbReference>
<dbReference type="InterPro" id="IPR044893">
    <property type="entry name" value="RNA_pol_Rpb1_clamp_domain"/>
</dbReference>
<comment type="cofactor">
    <cofactor evidence="7">
        <name>Zn(2+)</name>
        <dbReference type="ChEBI" id="CHEBI:29105"/>
    </cofactor>
    <text evidence="7">Binds 2 Zn(2+) ions per subunit.</text>
</comment>
<comment type="subunit">
    <text evidence="7">The RNAP catalytic core consists of 2 alpha, 1 beta, 1 beta' and 1 omega subunit. When a sigma factor is associated with the core the holoenzyme is formed, which can initiate transcription.</text>
</comment>
<feature type="binding site" evidence="7">
    <location>
        <position position="82"/>
    </location>
    <ligand>
        <name>Zn(2+)</name>
        <dbReference type="ChEBI" id="CHEBI:29105"/>
        <label>1</label>
    </ligand>
</feature>
<dbReference type="HAMAP" id="MF_01322">
    <property type="entry name" value="RNApol_bact_RpoC"/>
    <property type="match status" value="1"/>
</dbReference>
<evidence type="ECO:0000256" key="3">
    <source>
        <dbReference type="ARBA" id="ARBA00022695"/>
    </source>
</evidence>
<dbReference type="InterPro" id="IPR042102">
    <property type="entry name" value="RNA_pol_Rpb1_3_sf"/>
</dbReference>
<dbReference type="Gene3D" id="1.10.274.100">
    <property type="entry name" value="RNA polymerase Rpb1, domain 3"/>
    <property type="match status" value="2"/>
</dbReference>
<feature type="coiled-coil region" evidence="9">
    <location>
        <begin position="149"/>
        <end position="215"/>
    </location>
</feature>
<dbReference type="PANTHER" id="PTHR19376:SF54">
    <property type="entry name" value="DNA-DIRECTED RNA POLYMERASE SUBUNIT BETA"/>
    <property type="match status" value="1"/>
</dbReference>
<dbReference type="Pfam" id="PF04997">
    <property type="entry name" value="RNA_pol_Rpb1_1"/>
    <property type="match status" value="1"/>
</dbReference>
<dbReference type="Pfam" id="PF04983">
    <property type="entry name" value="RNA_pol_Rpb1_3"/>
    <property type="match status" value="1"/>
</dbReference>
<dbReference type="Gene3D" id="1.10.150.390">
    <property type="match status" value="1"/>
</dbReference>
<dbReference type="InterPro" id="IPR007080">
    <property type="entry name" value="RNA_pol_Rpb1_1"/>
</dbReference>
<feature type="binding site" evidence="7">
    <location>
        <position position="527"/>
    </location>
    <ligand>
        <name>Mg(2+)</name>
        <dbReference type="ChEBI" id="CHEBI:18420"/>
    </ligand>
</feature>
<gene>
    <name evidence="7" type="primary">rpoC</name>
    <name evidence="11" type="ORF">A3J43_03005</name>
</gene>
<dbReference type="CDD" id="cd02655">
    <property type="entry name" value="RNAP_beta'_C"/>
    <property type="match status" value="1"/>
</dbReference>
<dbReference type="Pfam" id="PF04998">
    <property type="entry name" value="RNA_pol_Rpb1_5"/>
    <property type="match status" value="1"/>
</dbReference>
<sequence length="1286" mass="142998">MYEDHQPVIDFDAIRLRLASPEAIRRWSFGEVTKPETINYRTQKPEKDGLFDERIFGPTKDWECYCGKYKRIRYKGIVCDKCGVEVTRAVVRRERMGHINLAAPVSHIWFLRGVPSNIGLMLDLSVQDLEKVVYFASFIVLKVHEDLREEMLAQAQEEYKTRKKEIEREWETARQQAGHAEKEGGEKGEGRAVLLRQKDERVRELDQALHIAKKELVELTPLMVISESHYQDLALKYGHVFEAGIGAEAIYELLRGIELPLLVKDLERQALDAPASKQKRILKRLRLVKTFRANGLKPEWLILTTIPVIPPDLRPMVQLDGGRFAASDLNDLYRRVINRNNRLKRLIELNAPEVITRNEKRMLQEAVDALIDNSARHGKTVTASTGQKRMLKSLADILKGKQGRFRQNLLGKRVDYSGRSVIVVGPHLELHQCGLPKRMALELFKPFVIAKLIAGEYVHNVRSANRFIESGRSEVWDILEEVTRNSHVLLNRAPTLHRLGIQAFEPKLIEGKAIQLHPLVCAAFNADFDGDQMAVHVPLTEEAKREAESLMLSSRNILKPATGEPVMAPQQDLVLGCFYLSTFDAATRELPASALKRCASFDEALTAYEVGLIGLRQRILVREKGADIETSAGRIIFNQVLPEDIRFVNDVLDKGRLRNVIARNLELFGIEATAHLLDAVKRVSLQYLTLSGISWGMDDLPPLPDKRAIIEAAEQEVADVEGMFAQGLLTDDERHVKVIELWARVKDEITKLSKKSLDRNGSVYAMIESGARGSWAQITQMMGMKGNVASPSGELIELPVKASFKEGLEVLEYFISTHGARKGLSDTALRTANAGYLTRRLIDVSQDVVILEEDCGDTEGFLITKGESDDMGESTAVRVKGRVLASLVKDPVTKKHIAKKGDVVTEERARALEAAGVTEVRVRSILSCKNLRGACAMCYGWDLGYNRLVSVGTAVGIIAAESIGEPGTQLTMRTFHTGGVAGADITQGLPRVEELFETRPVKRPALMAPFAGTVSLHETEPAPGGSLKQRVIVVTGKEMHEERFEIGPIDLDRLSVKDGDKVKKGAVLLETPQKKIIAPQAGTVEIREEEAGRLWVVVLSEREATKELPVIAGTGLWVRDGDKVERGDQLTEGSLDLHELFALKGKAAVQKYIMKEIQYIYSSQGQKLNDKHIEVIVRQIFSRVHVLTGGDGEFLPGEVLEISEFEGKNRELAAAGKKPATAKQLLLGITKSSLSTSSFLSAASFQETARVLIDAAVSGKVDHLRGLKENVIIGRLIPAGTGFRKT</sequence>
<dbReference type="InterPro" id="IPR000722">
    <property type="entry name" value="RNA_pol_asu"/>
</dbReference>
<feature type="binding site" evidence="7">
    <location>
        <position position="928"/>
    </location>
    <ligand>
        <name>Zn(2+)</name>
        <dbReference type="ChEBI" id="CHEBI:29105"/>
        <label>2</label>
    </ligand>
</feature>
<evidence type="ECO:0000256" key="4">
    <source>
        <dbReference type="ARBA" id="ARBA00022723"/>
    </source>
</evidence>
<organism evidence="11 12">
    <name type="scientific">Candidatus Uhrbacteria bacterium RIFCSPHIGHO2_12_FULL_54_23</name>
    <dbReference type="NCBI Taxonomy" id="1802397"/>
    <lineage>
        <taxon>Bacteria</taxon>
        <taxon>Candidatus Uhriibacteriota</taxon>
    </lineage>
</organism>
<dbReference type="InterPro" id="IPR007081">
    <property type="entry name" value="RNA_pol_Rpb1_5"/>
</dbReference>
<reference evidence="11 12" key="1">
    <citation type="journal article" date="2016" name="Nat. Commun.">
        <title>Thousands of microbial genomes shed light on interconnected biogeochemical processes in an aquifer system.</title>
        <authorList>
            <person name="Anantharaman K."/>
            <person name="Brown C.T."/>
            <person name="Hug L.A."/>
            <person name="Sharon I."/>
            <person name="Castelle C.J."/>
            <person name="Probst A.J."/>
            <person name="Thomas B.C."/>
            <person name="Singh A."/>
            <person name="Wilkins M.J."/>
            <person name="Karaoz U."/>
            <person name="Brodie E.L."/>
            <person name="Williams K.H."/>
            <person name="Hubbard S.S."/>
            <person name="Banfield J.F."/>
        </authorList>
    </citation>
    <scope>NUCLEOTIDE SEQUENCE [LARGE SCALE GENOMIC DNA]</scope>
</reference>
<evidence type="ECO:0000313" key="11">
    <source>
        <dbReference type="EMBL" id="OGL77904.1"/>
    </source>
</evidence>
<keyword evidence="7" id="KW-0460">Magnesium</keyword>
<dbReference type="SMART" id="SM00663">
    <property type="entry name" value="RPOLA_N"/>
    <property type="match status" value="1"/>
</dbReference>
<dbReference type="GO" id="GO:0003899">
    <property type="term" value="F:DNA-directed RNA polymerase activity"/>
    <property type="evidence" value="ECO:0007669"/>
    <property type="project" value="UniProtKB-UniRule"/>
</dbReference>
<keyword evidence="5 7" id="KW-0804">Transcription</keyword>